<dbReference type="NCBIfam" id="TIGR03704">
    <property type="entry name" value="PrmC_rel_meth"/>
    <property type="match status" value="1"/>
</dbReference>
<dbReference type="SUPFAM" id="SSF53335">
    <property type="entry name" value="S-adenosyl-L-methionine-dependent methyltransferases"/>
    <property type="match status" value="1"/>
</dbReference>
<dbReference type="Pfam" id="PF05175">
    <property type="entry name" value="MTS"/>
    <property type="match status" value="1"/>
</dbReference>
<comment type="catalytic activity">
    <reaction evidence="5">
        <text>L-glutaminyl-[peptide chain release factor] + S-adenosyl-L-methionine = N(5)-methyl-L-glutaminyl-[peptide chain release factor] + S-adenosyl-L-homocysteine + H(+)</text>
        <dbReference type="Rhea" id="RHEA:42896"/>
        <dbReference type="Rhea" id="RHEA-COMP:10271"/>
        <dbReference type="Rhea" id="RHEA-COMP:10272"/>
        <dbReference type="ChEBI" id="CHEBI:15378"/>
        <dbReference type="ChEBI" id="CHEBI:30011"/>
        <dbReference type="ChEBI" id="CHEBI:57856"/>
        <dbReference type="ChEBI" id="CHEBI:59789"/>
        <dbReference type="ChEBI" id="CHEBI:61891"/>
        <dbReference type="EC" id="2.1.1.297"/>
    </reaction>
</comment>
<keyword evidence="8" id="KW-1185">Reference proteome</keyword>
<protein>
    <recommendedName>
        <fullName evidence="1">peptide chain release factor N(5)-glutamine methyltransferase</fullName>
        <ecNumber evidence="1">2.1.1.297</ecNumber>
    </recommendedName>
</protein>
<keyword evidence="3 7" id="KW-0808">Transferase</keyword>
<dbReference type="EMBL" id="JAGIOB010000001">
    <property type="protein sequence ID" value="MBP2416073.1"/>
    <property type="molecule type" value="Genomic_DNA"/>
</dbReference>
<feature type="domain" description="Methyltransferase small" evidence="6">
    <location>
        <begin position="76"/>
        <end position="167"/>
    </location>
</feature>
<dbReference type="Proteomes" id="UP000758168">
    <property type="component" value="Unassembled WGS sequence"/>
</dbReference>
<sequence>MGDAEDDLVVRLRAAGCVFAEDEAALLVAAAEGAGREALVARRVAGEPLEQVLGWVAFAGLRVPVRPGVFVPRRRTELLAEEAVALTPPDGVVVELCCGAGAVALAVLAARPGVELHAADLDPAAVACARAGLGERAAVHQGDLFDALPADLAGRVDVLVANAPYVPTAAIALMPPEARDHEAPMALDGGDDGLDVLRRVLVGAAGWLAPGGHVLVECSEAQSGPLAAHATAQGLRADVRRDADREATVLVAHPA</sequence>
<evidence type="ECO:0000313" key="7">
    <source>
        <dbReference type="EMBL" id="MBP2416073.1"/>
    </source>
</evidence>
<proteinExistence type="predicted"/>
<dbReference type="GO" id="GO:0102559">
    <property type="term" value="F:peptide chain release factor N(5)-glutamine methyltransferase activity"/>
    <property type="evidence" value="ECO:0007669"/>
    <property type="project" value="UniProtKB-EC"/>
</dbReference>
<evidence type="ECO:0000256" key="1">
    <source>
        <dbReference type="ARBA" id="ARBA00012771"/>
    </source>
</evidence>
<name>A0ABS4Z4U7_9ACTN</name>
<evidence type="ECO:0000256" key="5">
    <source>
        <dbReference type="ARBA" id="ARBA00048391"/>
    </source>
</evidence>
<dbReference type="Gene3D" id="3.40.50.150">
    <property type="entry name" value="Vaccinia Virus protein VP39"/>
    <property type="match status" value="1"/>
</dbReference>
<comment type="caution">
    <text evidence="7">The sequence shown here is derived from an EMBL/GenBank/DDBJ whole genome shotgun (WGS) entry which is preliminary data.</text>
</comment>
<dbReference type="PANTHER" id="PTHR18895:SF74">
    <property type="entry name" value="MTRF1L RELEASE FACTOR GLUTAMINE METHYLTRANSFERASE"/>
    <property type="match status" value="1"/>
</dbReference>
<dbReference type="PANTHER" id="PTHR18895">
    <property type="entry name" value="HEMK METHYLTRANSFERASE"/>
    <property type="match status" value="1"/>
</dbReference>
<evidence type="ECO:0000256" key="2">
    <source>
        <dbReference type="ARBA" id="ARBA00022603"/>
    </source>
</evidence>
<keyword evidence="4" id="KW-0949">S-adenosyl-L-methionine</keyword>
<dbReference type="NCBIfam" id="TIGR00536">
    <property type="entry name" value="hemK_fam"/>
    <property type="match status" value="1"/>
</dbReference>
<evidence type="ECO:0000256" key="4">
    <source>
        <dbReference type="ARBA" id="ARBA00022691"/>
    </source>
</evidence>
<gene>
    <name evidence="7" type="ORF">JOF54_000995</name>
</gene>
<keyword evidence="2 7" id="KW-0489">Methyltransferase</keyword>
<reference evidence="7 8" key="1">
    <citation type="submission" date="2021-03" db="EMBL/GenBank/DDBJ databases">
        <title>Sequencing the genomes of 1000 actinobacteria strains.</title>
        <authorList>
            <person name="Klenk H.-P."/>
        </authorList>
    </citation>
    <scope>NUCLEOTIDE SEQUENCE [LARGE SCALE GENOMIC DNA]</scope>
    <source>
        <strain evidence="7 8">DSM 12936</strain>
    </source>
</reference>
<dbReference type="InterPro" id="IPR007848">
    <property type="entry name" value="Small_mtfrase_dom"/>
</dbReference>
<dbReference type="InterPro" id="IPR029063">
    <property type="entry name" value="SAM-dependent_MTases_sf"/>
</dbReference>
<organism evidence="7 8">
    <name type="scientific">Microlunatus capsulatus</name>
    <dbReference type="NCBI Taxonomy" id="99117"/>
    <lineage>
        <taxon>Bacteria</taxon>
        <taxon>Bacillati</taxon>
        <taxon>Actinomycetota</taxon>
        <taxon>Actinomycetes</taxon>
        <taxon>Propionibacteriales</taxon>
        <taxon>Propionibacteriaceae</taxon>
        <taxon>Microlunatus</taxon>
    </lineage>
</organism>
<dbReference type="InterPro" id="IPR022446">
    <property type="entry name" value="MeTrfrase_put"/>
</dbReference>
<evidence type="ECO:0000256" key="3">
    <source>
        <dbReference type="ARBA" id="ARBA00022679"/>
    </source>
</evidence>
<dbReference type="GO" id="GO:0032259">
    <property type="term" value="P:methylation"/>
    <property type="evidence" value="ECO:0007669"/>
    <property type="project" value="UniProtKB-KW"/>
</dbReference>
<dbReference type="EC" id="2.1.1.297" evidence="1"/>
<accession>A0ABS4Z4U7</accession>
<dbReference type="InterPro" id="IPR004556">
    <property type="entry name" value="HemK-like"/>
</dbReference>
<evidence type="ECO:0000313" key="8">
    <source>
        <dbReference type="Proteomes" id="UP000758168"/>
    </source>
</evidence>
<dbReference type="RefSeq" id="WP_210053541.1">
    <property type="nucleotide sequence ID" value="NZ_BAAAMH010000006.1"/>
</dbReference>
<dbReference type="InterPro" id="IPR050320">
    <property type="entry name" value="N5-glutamine_MTase"/>
</dbReference>
<evidence type="ECO:0000259" key="6">
    <source>
        <dbReference type="Pfam" id="PF05175"/>
    </source>
</evidence>